<dbReference type="AlphaFoldDB" id="H2Z2L0"/>
<keyword evidence="2 4" id="KW-0863">Zinc-finger</keyword>
<feature type="region of interest" description="Disordered" evidence="5">
    <location>
        <begin position="193"/>
        <end position="215"/>
    </location>
</feature>
<dbReference type="GO" id="GO:0008270">
    <property type="term" value="F:zinc ion binding"/>
    <property type="evidence" value="ECO:0007669"/>
    <property type="project" value="UniProtKB-KW"/>
</dbReference>
<feature type="region of interest" description="Disordered" evidence="5">
    <location>
        <begin position="78"/>
        <end position="103"/>
    </location>
</feature>
<reference evidence="7" key="3">
    <citation type="submission" date="2025-09" db="UniProtKB">
        <authorList>
            <consortium name="Ensembl"/>
        </authorList>
    </citation>
    <scope>IDENTIFICATION</scope>
</reference>
<dbReference type="InterPro" id="IPR013083">
    <property type="entry name" value="Znf_RING/FYVE/PHD"/>
</dbReference>
<feature type="region of interest" description="Disordered" evidence="5">
    <location>
        <begin position="120"/>
        <end position="177"/>
    </location>
</feature>
<evidence type="ECO:0000313" key="8">
    <source>
        <dbReference type="Proteomes" id="UP000007875"/>
    </source>
</evidence>
<evidence type="ECO:0000256" key="1">
    <source>
        <dbReference type="ARBA" id="ARBA00022723"/>
    </source>
</evidence>
<proteinExistence type="predicted"/>
<dbReference type="PROSITE" id="PS50089">
    <property type="entry name" value="ZF_RING_2"/>
    <property type="match status" value="1"/>
</dbReference>
<reference evidence="8" key="1">
    <citation type="submission" date="2003-08" db="EMBL/GenBank/DDBJ databases">
        <authorList>
            <person name="Birren B."/>
            <person name="Nusbaum C."/>
            <person name="Abebe A."/>
            <person name="Abouelleil A."/>
            <person name="Adekoya E."/>
            <person name="Ait-zahra M."/>
            <person name="Allen N."/>
            <person name="Allen T."/>
            <person name="An P."/>
            <person name="Anderson M."/>
            <person name="Anderson S."/>
            <person name="Arachchi H."/>
            <person name="Armbruster J."/>
            <person name="Bachantsang P."/>
            <person name="Baldwin J."/>
            <person name="Barry A."/>
            <person name="Bayul T."/>
            <person name="Blitshsteyn B."/>
            <person name="Bloom T."/>
            <person name="Blye J."/>
            <person name="Boguslavskiy L."/>
            <person name="Borowsky M."/>
            <person name="Boukhgalter B."/>
            <person name="Brunache A."/>
            <person name="Butler J."/>
            <person name="Calixte N."/>
            <person name="Calvo S."/>
            <person name="Camarata J."/>
            <person name="Campo K."/>
            <person name="Chang J."/>
            <person name="Cheshatsang Y."/>
            <person name="Citroen M."/>
            <person name="Collymore A."/>
            <person name="Considine T."/>
            <person name="Cook A."/>
            <person name="Cooke P."/>
            <person name="Corum B."/>
            <person name="Cuomo C."/>
            <person name="David R."/>
            <person name="Dawoe T."/>
            <person name="Degray S."/>
            <person name="Dodge S."/>
            <person name="Dooley K."/>
            <person name="Dorje P."/>
            <person name="Dorjee K."/>
            <person name="Dorris L."/>
            <person name="Duffey N."/>
            <person name="Dupes A."/>
            <person name="Elkins T."/>
            <person name="Engels R."/>
            <person name="Erickson J."/>
            <person name="Farina A."/>
            <person name="Faro S."/>
            <person name="Ferreira P."/>
            <person name="Fischer H."/>
            <person name="Fitzgerald M."/>
            <person name="Foley K."/>
            <person name="Gage D."/>
            <person name="Galagan J."/>
            <person name="Gearin G."/>
            <person name="Gnerre S."/>
            <person name="Gnirke A."/>
            <person name="Goyette A."/>
            <person name="Graham J."/>
            <person name="Grandbois E."/>
            <person name="Gyaltsen K."/>
            <person name="Hafez N."/>
            <person name="Hagopian D."/>
            <person name="Hagos B."/>
            <person name="Hall J."/>
            <person name="Hatcher B."/>
            <person name="Heller A."/>
            <person name="Higgins H."/>
            <person name="Honan T."/>
            <person name="Horn A."/>
            <person name="Houde N."/>
            <person name="Hughes L."/>
            <person name="Hulme W."/>
            <person name="Husby E."/>
            <person name="Iliev I."/>
            <person name="Jaffe D."/>
            <person name="Jones C."/>
            <person name="Kamal M."/>
            <person name="Kamat A."/>
            <person name="Kamvysselis M."/>
            <person name="Karlsson E."/>
            <person name="Kells C."/>
            <person name="Kieu A."/>
            <person name="Kisner P."/>
            <person name="Kodira C."/>
            <person name="Kulbokas E."/>
            <person name="Labutti K."/>
            <person name="Lama D."/>
            <person name="Landers T."/>
            <person name="Leger J."/>
            <person name="Levine S."/>
            <person name="Lewis D."/>
            <person name="Lewis T."/>
            <person name="Lindblad-toh K."/>
            <person name="Liu X."/>
            <person name="Lokyitsang T."/>
            <person name="Lokyitsang Y."/>
            <person name="Lucien O."/>
            <person name="Lui A."/>
            <person name="Ma L.J."/>
            <person name="Mabbitt R."/>
            <person name="Macdonald J."/>
            <person name="Maclean C."/>
            <person name="Major J."/>
            <person name="Manning J."/>
            <person name="Marabella R."/>
            <person name="Maru K."/>
            <person name="Matthews C."/>
            <person name="Mauceli E."/>
            <person name="Mccarthy M."/>
            <person name="Mcdonough S."/>
            <person name="Mcghee T."/>
            <person name="Meldrim J."/>
            <person name="Meneus L."/>
            <person name="Mesirov J."/>
            <person name="Mihalev A."/>
            <person name="Mihova T."/>
            <person name="Mikkelsen T."/>
            <person name="Mlenga V."/>
            <person name="Moru K."/>
            <person name="Mozes J."/>
            <person name="Mulrain L."/>
            <person name="Munson G."/>
            <person name="Naylor J."/>
            <person name="Newes C."/>
            <person name="Nguyen C."/>
            <person name="Nguyen N."/>
            <person name="Nguyen T."/>
            <person name="Nicol R."/>
            <person name="Nielsen C."/>
            <person name="Nizzari M."/>
            <person name="Norbu C."/>
            <person name="Norbu N."/>
            <person name="O'donnell P."/>
            <person name="Okoawo O."/>
            <person name="O'leary S."/>
            <person name="Omotosho B."/>
            <person name="O'neill K."/>
            <person name="Osman S."/>
            <person name="Parker S."/>
            <person name="Perrin D."/>
            <person name="Phunkhang P."/>
            <person name="Piqani B."/>
            <person name="Purcell S."/>
            <person name="Rachupka T."/>
            <person name="Ramasamy U."/>
            <person name="Rameau R."/>
            <person name="Ray V."/>
            <person name="Raymond C."/>
            <person name="Retta R."/>
            <person name="Richardson S."/>
            <person name="Rise C."/>
            <person name="Rodriguez J."/>
            <person name="Rogers J."/>
            <person name="Rogov P."/>
            <person name="Rutman M."/>
            <person name="Schupbach R."/>
            <person name="Seaman C."/>
            <person name="Settipalli S."/>
            <person name="Sharpe T."/>
            <person name="Sheridan J."/>
            <person name="Sherpa N."/>
            <person name="Shi J."/>
            <person name="Smirnov S."/>
            <person name="Smith C."/>
            <person name="Sougnez C."/>
            <person name="Spencer B."/>
            <person name="Stalker J."/>
            <person name="Stange-thomann N."/>
            <person name="Stavropoulos S."/>
            <person name="Stetson K."/>
            <person name="Stone C."/>
            <person name="Stone S."/>
            <person name="Stubbs M."/>
            <person name="Talamas J."/>
            <person name="Tchuinga P."/>
            <person name="Tenzing P."/>
            <person name="Tesfaye S."/>
            <person name="Theodore J."/>
            <person name="Thoulutsang Y."/>
            <person name="Topham K."/>
            <person name="Towey S."/>
            <person name="Tsamla T."/>
            <person name="Tsomo N."/>
            <person name="Vallee D."/>
            <person name="Vassiliev H."/>
            <person name="Venkataraman V."/>
            <person name="Vinson J."/>
            <person name="Vo A."/>
            <person name="Wade C."/>
            <person name="Wang S."/>
            <person name="Wangchuk T."/>
            <person name="Wangdi T."/>
            <person name="Whittaker C."/>
            <person name="Wilkinson J."/>
            <person name="Wu Y."/>
            <person name="Wyman D."/>
            <person name="Yadav S."/>
            <person name="Yang S."/>
            <person name="Yang X."/>
            <person name="Yeager S."/>
            <person name="Yee E."/>
            <person name="Young G."/>
            <person name="Zainoun J."/>
            <person name="Zembeck L."/>
            <person name="Zimmer A."/>
            <person name="Zody M."/>
            <person name="Lander E."/>
        </authorList>
    </citation>
    <scope>NUCLEOTIDE SEQUENCE [LARGE SCALE GENOMIC DNA]</scope>
</reference>
<evidence type="ECO:0000256" key="2">
    <source>
        <dbReference type="ARBA" id="ARBA00022771"/>
    </source>
</evidence>
<dbReference type="PANTHER" id="PTHR45969">
    <property type="entry name" value="RING ZINC FINGER PROTEIN-RELATED"/>
    <property type="match status" value="1"/>
</dbReference>
<evidence type="ECO:0000313" key="7">
    <source>
        <dbReference type="Ensembl" id="ENSCSAVP00000011822.1"/>
    </source>
</evidence>
<dbReference type="GO" id="GO:0016567">
    <property type="term" value="P:protein ubiquitination"/>
    <property type="evidence" value="ECO:0007669"/>
    <property type="project" value="TreeGrafter"/>
</dbReference>
<keyword evidence="3" id="KW-0862">Zinc</keyword>
<dbReference type="PANTHER" id="PTHR45969:SF69">
    <property type="entry name" value="FINGER DOMAIN PROTEIN, PUTATIVE (AFU_ORTHOLOGUE AFUA_3G12190)-RELATED"/>
    <property type="match status" value="1"/>
</dbReference>
<evidence type="ECO:0000256" key="3">
    <source>
        <dbReference type="ARBA" id="ARBA00022833"/>
    </source>
</evidence>
<dbReference type="Ensembl" id="ENSCSAVT00000011960.1">
    <property type="protein sequence ID" value="ENSCSAVP00000011822.1"/>
    <property type="gene ID" value="ENSCSAVG00000006934.1"/>
</dbReference>
<dbReference type="HOGENOM" id="CLU_1063657_0_0_1"/>
<dbReference type="Gene3D" id="3.30.40.10">
    <property type="entry name" value="Zinc/RING finger domain, C3HC4 (zinc finger)"/>
    <property type="match status" value="1"/>
</dbReference>
<organism evidence="7 8">
    <name type="scientific">Ciona savignyi</name>
    <name type="common">Pacific transparent sea squirt</name>
    <dbReference type="NCBI Taxonomy" id="51511"/>
    <lineage>
        <taxon>Eukaryota</taxon>
        <taxon>Metazoa</taxon>
        <taxon>Chordata</taxon>
        <taxon>Tunicata</taxon>
        <taxon>Ascidiacea</taxon>
        <taxon>Phlebobranchia</taxon>
        <taxon>Cionidae</taxon>
        <taxon>Ciona</taxon>
    </lineage>
</organism>
<reference evidence="7" key="2">
    <citation type="submission" date="2025-08" db="UniProtKB">
        <authorList>
            <consortium name="Ensembl"/>
        </authorList>
    </citation>
    <scope>IDENTIFICATION</scope>
</reference>
<feature type="compositionally biased region" description="Basic residues" evidence="5">
    <location>
        <begin position="144"/>
        <end position="156"/>
    </location>
</feature>
<evidence type="ECO:0000256" key="5">
    <source>
        <dbReference type="SAM" id="MobiDB-lite"/>
    </source>
</evidence>
<keyword evidence="8" id="KW-1185">Reference proteome</keyword>
<accession>H2Z2L0</accession>
<feature type="domain" description="RING-type" evidence="6">
    <location>
        <begin position="10"/>
        <end position="34"/>
    </location>
</feature>
<dbReference type="InterPro" id="IPR001841">
    <property type="entry name" value="Znf_RING"/>
</dbReference>
<protein>
    <recommendedName>
        <fullName evidence="6">RING-type domain-containing protein</fullName>
    </recommendedName>
</protein>
<evidence type="ECO:0000256" key="4">
    <source>
        <dbReference type="PROSITE-ProRule" id="PRU00175"/>
    </source>
</evidence>
<feature type="compositionally biased region" description="Polar residues" evidence="5">
    <location>
        <begin position="160"/>
        <end position="174"/>
    </location>
</feature>
<dbReference type="SUPFAM" id="SSF57850">
    <property type="entry name" value="RING/U-box"/>
    <property type="match status" value="1"/>
</dbReference>
<feature type="compositionally biased region" description="Basic residues" evidence="5">
    <location>
        <begin position="82"/>
        <end position="98"/>
    </location>
</feature>
<dbReference type="GO" id="GO:0061630">
    <property type="term" value="F:ubiquitin protein ligase activity"/>
    <property type="evidence" value="ECO:0007669"/>
    <property type="project" value="TreeGrafter"/>
</dbReference>
<sequence length="262" mass="28866">DQFVRRLPGCGHLFHRDCIDKWLTQDHRRCPIDRELVHVPVGRPTHSTHNVVAPPSGGDDISQLVIPGIGLVHVSSPCNAQRPHRSGKILKNRPPHPHHPPDVTLGELLVQADAIGLQRSTSDVGSIPQRLHPNPSFSTPNLQRNKKYSPKQKSRPGIKANSSPKLRSQSNLLTQGGELCVSGTHVDDRSELATTNWNETPVGTTPSQSSPMSLEASHSNDIVTLTSSTIGGMRENLHRPKLIKHEKLVKKRNCSPKTCERN</sequence>
<dbReference type="Proteomes" id="UP000007875">
    <property type="component" value="Unassembled WGS sequence"/>
</dbReference>
<dbReference type="InParanoid" id="H2Z2L0"/>
<dbReference type="Pfam" id="PF13639">
    <property type="entry name" value="zf-RING_2"/>
    <property type="match status" value="1"/>
</dbReference>
<evidence type="ECO:0000259" key="6">
    <source>
        <dbReference type="PROSITE" id="PS50089"/>
    </source>
</evidence>
<name>H2Z2L0_CIOSA</name>
<keyword evidence="1" id="KW-0479">Metal-binding</keyword>